<keyword evidence="2" id="KW-1185">Reference proteome</keyword>
<dbReference type="KEGG" id="hmi:soil367_06805"/>
<accession>A0A4P7XFF0</accession>
<reference evidence="1 2" key="1">
    <citation type="submission" date="2018-07" db="EMBL/GenBank/DDBJ databases">
        <title>Marsedoiliclastica nanhaica gen. nov. sp. nov., a novel marine hydrocarbonoclastic bacterium isolated from an in-situ enriched hydrocarbon-degrading consortium in deep-sea sediment.</title>
        <authorList>
            <person name="Dong C."/>
            <person name="Ma T."/>
            <person name="Liu R."/>
            <person name="Shao Z."/>
        </authorList>
    </citation>
    <scope>NUCLEOTIDE SEQUENCE [LARGE SCALE GENOMIC DNA]</scope>
    <source>
        <strain evidence="2">soil36-7</strain>
    </source>
</reference>
<evidence type="ECO:0000313" key="2">
    <source>
        <dbReference type="Proteomes" id="UP000298049"/>
    </source>
</evidence>
<proteinExistence type="predicted"/>
<dbReference type="AlphaFoldDB" id="A0A4P7XFF0"/>
<gene>
    <name evidence="1" type="ORF">soil367_06805</name>
</gene>
<evidence type="ECO:0000313" key="1">
    <source>
        <dbReference type="EMBL" id="QCF25646.1"/>
    </source>
</evidence>
<name>A0A4P7XFF0_9ALTE</name>
<sequence length="143" mass="15855">MPDLHIDEFYKDTALVLAQLYGAFPRKSSVYVEDIAGDDRPDEFGLHSKRHLACFGAMLWLAEEGWLRYVDTIGQLAIDQATLTERAFTVLSSFALPESGTAAKSSSASHGEPQLQIDRLRRALNSGNTLTISRVVRNVIFPT</sequence>
<organism evidence="1 2">
    <name type="scientific">Hydrocarboniclastica marina</name>
    <dbReference type="NCBI Taxonomy" id="2259620"/>
    <lineage>
        <taxon>Bacteria</taxon>
        <taxon>Pseudomonadati</taxon>
        <taxon>Pseudomonadota</taxon>
        <taxon>Gammaproteobacteria</taxon>
        <taxon>Alteromonadales</taxon>
        <taxon>Alteromonadaceae</taxon>
        <taxon>Hydrocarboniclastica</taxon>
    </lineage>
</organism>
<dbReference type="Proteomes" id="UP000298049">
    <property type="component" value="Chromosome"/>
</dbReference>
<dbReference type="OrthoDB" id="6958576at2"/>
<dbReference type="RefSeq" id="WP_136548136.1">
    <property type="nucleotide sequence ID" value="NZ_CP031093.1"/>
</dbReference>
<dbReference type="EMBL" id="CP031093">
    <property type="protein sequence ID" value="QCF25646.1"/>
    <property type="molecule type" value="Genomic_DNA"/>
</dbReference>
<protein>
    <submittedName>
        <fullName evidence="1">Uncharacterized protein</fullName>
    </submittedName>
</protein>